<protein>
    <submittedName>
        <fullName evidence="1">Uncharacterized protein</fullName>
    </submittedName>
</protein>
<organism evidence="1">
    <name type="scientific">Vibrio cyclitrophicus</name>
    <dbReference type="NCBI Taxonomy" id="47951"/>
    <lineage>
        <taxon>Bacteria</taxon>
        <taxon>Pseudomonadati</taxon>
        <taxon>Pseudomonadota</taxon>
        <taxon>Gammaproteobacteria</taxon>
        <taxon>Vibrionales</taxon>
        <taxon>Vibrionaceae</taxon>
        <taxon>Vibrio</taxon>
    </lineage>
</organism>
<gene>
    <name evidence="1" type="ORF">BCS90_02895</name>
</gene>
<reference evidence="1" key="1">
    <citation type="submission" date="2016-07" db="EMBL/GenBank/DDBJ databases">
        <authorList>
            <person name="Kauffman K."/>
            <person name="Arevalo P."/>
            <person name="Polz M.F."/>
        </authorList>
    </citation>
    <scope>NUCLEOTIDE SEQUENCE</scope>
    <source>
        <strain evidence="1">10N.222.46.E12</strain>
    </source>
</reference>
<accession>A0A7Z1S0U1</accession>
<proteinExistence type="predicted"/>
<dbReference type="RefSeq" id="WP_102282436.1">
    <property type="nucleotide sequence ID" value="NZ_CP170014.1"/>
</dbReference>
<dbReference type="AlphaFoldDB" id="A0A7Z1S0U1"/>
<sequence length="114" mass="12841">MSLKNVSHFTKSVRIKIGRKLRRKIVCGAGGFIRGYFNCLPKNESRKGGFPNNTGITDEILKEGLFMRFTDNDERDEFINAVKQFGGDTALKNLGIKKTKPKRTTSVRFKLVSG</sequence>
<name>A0A7Z1S0U1_9VIBR</name>
<evidence type="ECO:0000313" key="1">
    <source>
        <dbReference type="EMBL" id="PMP23781.1"/>
    </source>
</evidence>
<comment type="caution">
    <text evidence="1">The sequence shown here is derived from an EMBL/GenBank/DDBJ whole genome shotgun (WGS) entry which is preliminary data.</text>
</comment>
<reference evidence="1" key="2">
    <citation type="journal article" date="2018" name="Nature">
        <title>A major lineage of non-tailed dsDNA viruses as unrecognized killers of marine bacteria.</title>
        <authorList>
            <person name="Kauffman K.M."/>
            <person name="Hussain F.A."/>
            <person name="Yang J."/>
            <person name="Arevalo P."/>
            <person name="Brown J.M."/>
            <person name="Chang W.K."/>
            <person name="VanInsberghe D."/>
            <person name="Elsherbini J."/>
            <person name="Sharma R.S."/>
            <person name="Cutler M.B."/>
            <person name="Kelly L."/>
            <person name="Polz M.F."/>
        </authorList>
    </citation>
    <scope>NUCLEOTIDE SEQUENCE</scope>
    <source>
        <strain evidence="1">10N.222.46.E12</strain>
    </source>
</reference>
<dbReference type="EMBL" id="MDBS01000067">
    <property type="protein sequence ID" value="PMP23781.1"/>
    <property type="molecule type" value="Genomic_DNA"/>
</dbReference>